<sequence length="66" mass="7410">MNSAVRKRLAKAIETKLPRILTNAQARWWIKNPDCLSTVLEGLSSVVVVDDLESESIQTEKTDLKV</sequence>
<organism evidence="1 2">
    <name type="scientific">Candidatus Nomurabacteria bacterium RIFCSPLOWO2_01_FULL_40_18</name>
    <dbReference type="NCBI Taxonomy" id="1801773"/>
    <lineage>
        <taxon>Bacteria</taxon>
        <taxon>Candidatus Nomuraibacteriota</taxon>
    </lineage>
</organism>
<gene>
    <name evidence="1" type="ORF">A3A03_03600</name>
</gene>
<accession>A0A1F6XKQ2</accession>
<comment type="caution">
    <text evidence="1">The sequence shown here is derived from an EMBL/GenBank/DDBJ whole genome shotgun (WGS) entry which is preliminary data.</text>
</comment>
<dbReference type="EMBL" id="MFUX01000012">
    <property type="protein sequence ID" value="OGI94750.1"/>
    <property type="molecule type" value="Genomic_DNA"/>
</dbReference>
<dbReference type="AlphaFoldDB" id="A0A1F6XKQ2"/>
<protein>
    <submittedName>
        <fullName evidence="1">Uncharacterized protein</fullName>
    </submittedName>
</protein>
<dbReference type="Proteomes" id="UP000176629">
    <property type="component" value="Unassembled WGS sequence"/>
</dbReference>
<evidence type="ECO:0000313" key="1">
    <source>
        <dbReference type="EMBL" id="OGI94750.1"/>
    </source>
</evidence>
<evidence type="ECO:0000313" key="2">
    <source>
        <dbReference type="Proteomes" id="UP000176629"/>
    </source>
</evidence>
<reference evidence="1 2" key="1">
    <citation type="journal article" date="2016" name="Nat. Commun.">
        <title>Thousands of microbial genomes shed light on interconnected biogeochemical processes in an aquifer system.</title>
        <authorList>
            <person name="Anantharaman K."/>
            <person name="Brown C.T."/>
            <person name="Hug L.A."/>
            <person name="Sharon I."/>
            <person name="Castelle C.J."/>
            <person name="Probst A.J."/>
            <person name="Thomas B.C."/>
            <person name="Singh A."/>
            <person name="Wilkins M.J."/>
            <person name="Karaoz U."/>
            <person name="Brodie E.L."/>
            <person name="Williams K.H."/>
            <person name="Hubbard S.S."/>
            <person name="Banfield J.F."/>
        </authorList>
    </citation>
    <scope>NUCLEOTIDE SEQUENCE [LARGE SCALE GENOMIC DNA]</scope>
</reference>
<name>A0A1F6XKQ2_9BACT</name>
<proteinExistence type="predicted"/>